<evidence type="ECO:0000256" key="4">
    <source>
        <dbReference type="ARBA" id="ARBA00023033"/>
    </source>
</evidence>
<dbReference type="GO" id="GO:0046306">
    <property type="term" value="P:alkanesulfonate catabolic process"/>
    <property type="evidence" value="ECO:0007669"/>
    <property type="project" value="TreeGrafter"/>
</dbReference>
<evidence type="ECO:0000256" key="3">
    <source>
        <dbReference type="ARBA" id="ARBA00023002"/>
    </source>
</evidence>
<sequence length="374" mass="40783">MLKIHWFLPTGGDARRLLDDGASQANRAGTRAGSFRAPTLEYLSSVARVVDGLGYESVLTPTGSQCEDAWVATAALLSGTSRLKYMVAFRPSQLSPVLAAQMAATYQRVSGGRLLLNVVTGSPDAEAHRYGDWYDKDQRYRQTGEFLAVMRGAWSGTPFDFQGEFFTVEKAATRYLPDPPPTVYFGGSSDQAARVAAKYVDVYLTWGEPVEAVKEKIDRLRALAAEEGRTLRFGIRMHVIARPDADSAWRQAESLLDGLSDDVIAKAQATLRGRGSEGQRRLLDLTGGSRDKLVVAPNLWAGVSLVRGGAGTALVGSYTEVADRMQEYRSVGIEEFVLGGYPHIEEAYWFAEGVMPELESRGLLSRADKLSSVA</sequence>
<keyword evidence="3" id="KW-0560">Oxidoreductase</keyword>
<proteinExistence type="predicted"/>
<feature type="domain" description="Luciferase-like" evidence="5">
    <location>
        <begin position="26"/>
        <end position="334"/>
    </location>
</feature>
<comment type="caution">
    <text evidence="6">The sequence shown here is derived from an EMBL/GenBank/DDBJ whole genome shotgun (WGS) entry which is preliminary data.</text>
</comment>
<dbReference type="Pfam" id="PF00296">
    <property type="entry name" value="Bac_luciferase"/>
    <property type="match status" value="1"/>
</dbReference>
<dbReference type="InterPro" id="IPR011251">
    <property type="entry name" value="Luciferase-like_dom"/>
</dbReference>
<keyword evidence="1" id="KW-0285">Flavoprotein</keyword>
<evidence type="ECO:0000313" key="7">
    <source>
        <dbReference type="Proteomes" id="UP000440096"/>
    </source>
</evidence>
<evidence type="ECO:0000256" key="2">
    <source>
        <dbReference type="ARBA" id="ARBA00022643"/>
    </source>
</evidence>
<dbReference type="PANTHER" id="PTHR42847:SF4">
    <property type="entry name" value="ALKANESULFONATE MONOOXYGENASE-RELATED"/>
    <property type="match status" value="1"/>
</dbReference>
<dbReference type="EMBL" id="WMBA01000042">
    <property type="protein sequence ID" value="MTD57038.1"/>
    <property type="molecule type" value="Genomic_DNA"/>
</dbReference>
<name>A0A6N7YYR3_9PSEU</name>
<dbReference type="CDD" id="cd01094">
    <property type="entry name" value="Alkanesulfonate_monoxygenase"/>
    <property type="match status" value="1"/>
</dbReference>
<reference evidence="6 7" key="1">
    <citation type="submission" date="2019-11" db="EMBL/GenBank/DDBJ databases">
        <title>Draft genome of Amycolatopsis RM579.</title>
        <authorList>
            <person name="Duangmal K."/>
            <person name="Mingma R."/>
        </authorList>
    </citation>
    <scope>NUCLEOTIDE SEQUENCE [LARGE SCALE GENOMIC DNA]</scope>
    <source>
        <strain evidence="6 7">RM579</strain>
    </source>
</reference>
<keyword evidence="4" id="KW-0503">Monooxygenase</keyword>
<evidence type="ECO:0000259" key="5">
    <source>
        <dbReference type="Pfam" id="PF00296"/>
    </source>
</evidence>
<dbReference type="GO" id="GO:0008726">
    <property type="term" value="F:alkanesulfonate monooxygenase activity"/>
    <property type="evidence" value="ECO:0007669"/>
    <property type="project" value="TreeGrafter"/>
</dbReference>
<protein>
    <submittedName>
        <fullName evidence="6">LLM class flavin-dependent oxidoreductase</fullName>
    </submittedName>
</protein>
<dbReference type="InterPro" id="IPR050172">
    <property type="entry name" value="SsuD_RutA_monooxygenase"/>
</dbReference>
<evidence type="ECO:0000256" key="1">
    <source>
        <dbReference type="ARBA" id="ARBA00022630"/>
    </source>
</evidence>
<dbReference type="Proteomes" id="UP000440096">
    <property type="component" value="Unassembled WGS sequence"/>
</dbReference>
<keyword evidence="2" id="KW-0288">FMN</keyword>
<organism evidence="6 7">
    <name type="scientific">Amycolatopsis pithecellobii</name>
    <dbReference type="NCBI Taxonomy" id="664692"/>
    <lineage>
        <taxon>Bacteria</taxon>
        <taxon>Bacillati</taxon>
        <taxon>Actinomycetota</taxon>
        <taxon>Actinomycetes</taxon>
        <taxon>Pseudonocardiales</taxon>
        <taxon>Pseudonocardiaceae</taxon>
        <taxon>Amycolatopsis</taxon>
    </lineage>
</organism>
<keyword evidence="7" id="KW-1185">Reference proteome</keyword>
<evidence type="ECO:0000313" key="6">
    <source>
        <dbReference type="EMBL" id="MTD57038.1"/>
    </source>
</evidence>
<dbReference type="InterPro" id="IPR036661">
    <property type="entry name" value="Luciferase-like_sf"/>
</dbReference>
<accession>A0A6N7YYR3</accession>
<dbReference type="PANTHER" id="PTHR42847">
    <property type="entry name" value="ALKANESULFONATE MONOOXYGENASE"/>
    <property type="match status" value="1"/>
</dbReference>
<dbReference type="OrthoDB" id="9814695at2"/>
<dbReference type="Gene3D" id="3.20.20.30">
    <property type="entry name" value="Luciferase-like domain"/>
    <property type="match status" value="1"/>
</dbReference>
<gene>
    <name evidence="6" type="ORF">GKO32_24125</name>
</gene>
<dbReference type="AlphaFoldDB" id="A0A6N7YYR3"/>
<dbReference type="SUPFAM" id="SSF51679">
    <property type="entry name" value="Bacterial luciferase-like"/>
    <property type="match status" value="1"/>
</dbReference>